<dbReference type="GO" id="GO:0016020">
    <property type="term" value="C:membrane"/>
    <property type="evidence" value="ECO:0007669"/>
    <property type="project" value="TreeGrafter"/>
</dbReference>
<comment type="caution">
    <text evidence="3">The sequence shown here is derived from an EMBL/GenBank/DDBJ whole genome shotgun (WGS) entry which is preliminary data.</text>
</comment>
<dbReference type="PANTHER" id="PTHR43798:SF33">
    <property type="entry name" value="HYDROLASE, PUTATIVE (AFU_ORTHOLOGUE AFUA_2G14860)-RELATED"/>
    <property type="match status" value="1"/>
</dbReference>
<dbReference type="InterPro" id="IPR050266">
    <property type="entry name" value="AB_hydrolase_sf"/>
</dbReference>
<name>A0A372IUH6_9BACT</name>
<dbReference type="EMBL" id="QVQT01000001">
    <property type="protein sequence ID" value="RFU18568.1"/>
    <property type="molecule type" value="Genomic_DNA"/>
</dbReference>
<evidence type="ECO:0000313" key="3">
    <source>
        <dbReference type="EMBL" id="RFU18568.1"/>
    </source>
</evidence>
<dbReference type="Proteomes" id="UP000264702">
    <property type="component" value="Unassembled WGS sequence"/>
</dbReference>
<keyword evidence="1" id="KW-1133">Transmembrane helix</keyword>
<evidence type="ECO:0000256" key="1">
    <source>
        <dbReference type="SAM" id="Phobius"/>
    </source>
</evidence>
<protein>
    <submittedName>
        <fullName evidence="3">Alpha/beta fold hydrolase</fullName>
    </submittedName>
</protein>
<evidence type="ECO:0000313" key="4">
    <source>
        <dbReference type="Proteomes" id="UP000264702"/>
    </source>
</evidence>
<dbReference type="PANTHER" id="PTHR43798">
    <property type="entry name" value="MONOACYLGLYCEROL LIPASE"/>
    <property type="match status" value="1"/>
</dbReference>
<feature type="domain" description="AB hydrolase-1" evidence="2">
    <location>
        <begin position="148"/>
        <end position="361"/>
    </location>
</feature>
<organism evidence="3 4">
    <name type="scientific">Paracidobacterium acidisoli</name>
    <dbReference type="NCBI Taxonomy" id="2303751"/>
    <lineage>
        <taxon>Bacteria</taxon>
        <taxon>Pseudomonadati</taxon>
        <taxon>Acidobacteriota</taxon>
        <taxon>Terriglobia</taxon>
        <taxon>Terriglobales</taxon>
        <taxon>Acidobacteriaceae</taxon>
        <taxon>Paracidobacterium</taxon>
    </lineage>
</organism>
<keyword evidence="3" id="KW-0378">Hydrolase</keyword>
<feature type="transmembrane region" description="Helical" evidence="1">
    <location>
        <begin position="77"/>
        <end position="99"/>
    </location>
</feature>
<keyword evidence="1" id="KW-0472">Membrane</keyword>
<accession>A0A372IUH6</accession>
<reference evidence="3 4" key="1">
    <citation type="submission" date="2018-08" db="EMBL/GenBank/DDBJ databases">
        <title>Acidipila sp. 4G-K13, an acidobacterium isolated from forest soil.</title>
        <authorList>
            <person name="Gao Z.-H."/>
            <person name="Qiu L.-H."/>
        </authorList>
    </citation>
    <scope>NUCLEOTIDE SEQUENCE [LARGE SCALE GENOMIC DNA]</scope>
    <source>
        <strain evidence="3 4">4G-K13</strain>
    </source>
</reference>
<dbReference type="AlphaFoldDB" id="A0A372IUH6"/>
<evidence type="ECO:0000259" key="2">
    <source>
        <dbReference type="Pfam" id="PF12697"/>
    </source>
</evidence>
<gene>
    <name evidence="3" type="ORF">D0Y96_03195</name>
</gene>
<dbReference type="SUPFAM" id="SSF53474">
    <property type="entry name" value="alpha/beta-Hydrolases"/>
    <property type="match status" value="1"/>
</dbReference>
<dbReference type="InterPro" id="IPR029058">
    <property type="entry name" value="AB_hydrolase_fold"/>
</dbReference>
<dbReference type="OrthoDB" id="59888at2"/>
<dbReference type="Gene3D" id="3.40.50.1820">
    <property type="entry name" value="alpha/beta hydrolase"/>
    <property type="match status" value="1"/>
</dbReference>
<proteinExistence type="predicted"/>
<dbReference type="Pfam" id="PF12697">
    <property type="entry name" value="Abhydrolase_6"/>
    <property type="match status" value="1"/>
</dbReference>
<keyword evidence="4" id="KW-1185">Reference proteome</keyword>
<dbReference type="RefSeq" id="WP_117297863.1">
    <property type="nucleotide sequence ID" value="NZ_QVQT02000001.1"/>
</dbReference>
<keyword evidence="1" id="KW-0812">Transmembrane</keyword>
<dbReference type="GO" id="GO:0016787">
    <property type="term" value="F:hydrolase activity"/>
    <property type="evidence" value="ECO:0007669"/>
    <property type="project" value="UniProtKB-KW"/>
</dbReference>
<dbReference type="InterPro" id="IPR000073">
    <property type="entry name" value="AB_hydrolase_1"/>
</dbReference>
<sequence>MNRIYRFHCHLFDCLLSVQSDDLMARYGDEIRSVFRDQLSDAWKDGLSAILGVWFDVIAETIALVTPRCLAHLRLVFAATALASVLTIGSALGFCTLGATPVVHACPQEQPGAQPSAQSGTSGSLVQLPDGRHMFLECSGDANAVPTVILANGRGLGTADSWAQVQRKVIPSIRVCSYDAMGAGRSDRVQGPPQFHPIDQVISEMHSLFLTAQLKQPFVLVGASAGGILVRRYQQQYPHEIAGLVFVDSAHEEMEWRDAAISPQTDPNWNNPVFLRENGFLPNHQKLTWHADIPLIDLERSEKAPLSAFPGLIQQQVDAMNAAWHDFQVDLAGRSKFGQLRIVPGSGHRMHEQRPDAIADAIQDVIRQARSKAY</sequence>